<dbReference type="Gene3D" id="3.40.50.2000">
    <property type="entry name" value="Glycogen Phosphorylase B"/>
    <property type="match status" value="2"/>
</dbReference>
<dbReference type="RefSeq" id="WP_116592172.1">
    <property type="nucleotide sequence ID" value="NZ_MZGS01000023.1"/>
</dbReference>
<dbReference type="AlphaFoldDB" id="A0A315XL63"/>
<protein>
    <submittedName>
        <fullName evidence="3">Alpha-D-kanosaminyltransferase</fullName>
        <ecNumber evidence="3">2.4.1.301</ecNumber>
    </submittedName>
</protein>
<comment type="caution">
    <text evidence="3">The sequence shown here is derived from an EMBL/GenBank/DDBJ whole genome shotgun (WGS) entry which is preliminary data.</text>
</comment>
<accession>A0A315XL63</accession>
<evidence type="ECO:0000313" key="4">
    <source>
        <dbReference type="Proteomes" id="UP000251717"/>
    </source>
</evidence>
<dbReference type="GO" id="GO:0016757">
    <property type="term" value="F:glycosyltransferase activity"/>
    <property type="evidence" value="ECO:0007669"/>
    <property type="project" value="UniProtKB-KW"/>
</dbReference>
<dbReference type="PANTHER" id="PTHR45947">
    <property type="entry name" value="SULFOQUINOVOSYL TRANSFERASE SQD2"/>
    <property type="match status" value="1"/>
</dbReference>
<dbReference type="Pfam" id="PF00534">
    <property type="entry name" value="Glycos_transf_1"/>
    <property type="match status" value="1"/>
</dbReference>
<keyword evidence="3" id="KW-0328">Glycosyltransferase</keyword>
<evidence type="ECO:0000313" key="3">
    <source>
        <dbReference type="EMBL" id="PWB86810.1"/>
    </source>
</evidence>
<dbReference type="Pfam" id="PF13439">
    <property type="entry name" value="Glyco_transf_4"/>
    <property type="match status" value="1"/>
</dbReference>
<proteinExistence type="predicted"/>
<dbReference type="InterPro" id="IPR001296">
    <property type="entry name" value="Glyco_trans_1"/>
</dbReference>
<evidence type="ECO:0000259" key="2">
    <source>
        <dbReference type="Pfam" id="PF13439"/>
    </source>
</evidence>
<dbReference type="EC" id="2.4.1.301" evidence="3"/>
<evidence type="ECO:0000259" key="1">
    <source>
        <dbReference type="Pfam" id="PF00534"/>
    </source>
</evidence>
<dbReference type="PANTHER" id="PTHR45947:SF3">
    <property type="entry name" value="SULFOQUINOVOSYL TRANSFERASE SQD2"/>
    <property type="match status" value="1"/>
</dbReference>
<dbReference type="EMBL" id="MZGS01000023">
    <property type="protein sequence ID" value="PWB86810.1"/>
    <property type="molecule type" value="Genomic_DNA"/>
</dbReference>
<keyword evidence="3" id="KW-0808">Transferase</keyword>
<keyword evidence="4" id="KW-1185">Reference proteome</keyword>
<dbReference type="InterPro" id="IPR028098">
    <property type="entry name" value="Glyco_trans_4-like_N"/>
</dbReference>
<dbReference type="InterPro" id="IPR050194">
    <property type="entry name" value="Glycosyltransferase_grp1"/>
</dbReference>
<organism evidence="3 4">
    <name type="scientific">Methanobrevibacter thaueri</name>
    <dbReference type="NCBI Taxonomy" id="190975"/>
    <lineage>
        <taxon>Archaea</taxon>
        <taxon>Methanobacteriati</taxon>
        <taxon>Methanobacteriota</taxon>
        <taxon>Methanomada group</taxon>
        <taxon>Methanobacteria</taxon>
        <taxon>Methanobacteriales</taxon>
        <taxon>Methanobacteriaceae</taxon>
        <taxon>Methanobrevibacter</taxon>
    </lineage>
</organism>
<name>A0A315XL63_9EURY</name>
<feature type="domain" description="Glycosyltransferase subfamily 4-like N-terminal" evidence="2">
    <location>
        <begin position="13"/>
        <end position="177"/>
    </location>
</feature>
<dbReference type="CDD" id="cd03801">
    <property type="entry name" value="GT4_PimA-like"/>
    <property type="match status" value="1"/>
</dbReference>
<sequence length="360" mass="39661">MKIAMVGQFPPHVGGVGVHIHTLSKKLVEEGHEVYVITYPHKEIKDIDGIHVIGTKGLNIPGVRGLMFKKNAKKALEELLEKEDIDIIHGHYLFPAGAAAVEVGNAHNIKTYVTAHGSDMFELYKSQPLMRSTIRNVLKGADGVFAVSNALRHEIIATGVVGIAGKTKISWNSVDIDKFSSRENDSFKREYRLTDKPIVLFVGNLIKRKNVESLLEAKKIANSDYYLVVVGDGPLFKKLKKKVEEENIRDVIFTGSRNDVENIIPSCDVLVLPSFSESFGLVLIEALACGKPVIGSNVGGITEIINDDVGLLVNPTKVSSIARAIDRMINDDNMRTVMSMNARNRAKDFSVVTIPYDEVQ</sequence>
<dbReference type="Proteomes" id="UP000251717">
    <property type="component" value="Unassembled WGS sequence"/>
</dbReference>
<dbReference type="SUPFAM" id="SSF53756">
    <property type="entry name" value="UDP-Glycosyltransferase/glycogen phosphorylase"/>
    <property type="match status" value="1"/>
</dbReference>
<feature type="domain" description="Glycosyl transferase family 1" evidence="1">
    <location>
        <begin position="188"/>
        <end position="345"/>
    </location>
</feature>
<gene>
    <name evidence="3" type="primary">kanE</name>
    <name evidence="3" type="ORF">MBBTH_12220</name>
</gene>
<reference evidence="3 4" key="1">
    <citation type="submission" date="2017-03" db="EMBL/GenBank/DDBJ databases">
        <title>Genome sequence of Methanobrevibacter thaueri.</title>
        <authorList>
            <person name="Poehlein A."/>
            <person name="Seedorf H."/>
            <person name="Daniel R."/>
        </authorList>
    </citation>
    <scope>NUCLEOTIDE SEQUENCE [LARGE SCALE GENOMIC DNA]</scope>
    <source>
        <strain evidence="3 4">DSM 11995</strain>
    </source>
</reference>
<dbReference type="OrthoDB" id="132546at2157"/>